<organism evidence="10 11">
    <name type="scientific">Acipenser oxyrinchus oxyrinchus</name>
    <dbReference type="NCBI Taxonomy" id="40147"/>
    <lineage>
        <taxon>Eukaryota</taxon>
        <taxon>Metazoa</taxon>
        <taxon>Chordata</taxon>
        <taxon>Craniata</taxon>
        <taxon>Vertebrata</taxon>
        <taxon>Euteleostomi</taxon>
        <taxon>Actinopterygii</taxon>
        <taxon>Chondrostei</taxon>
        <taxon>Acipenseriformes</taxon>
        <taxon>Acipenseridae</taxon>
        <taxon>Acipenser</taxon>
    </lineage>
</organism>
<keyword evidence="6 8" id="KW-1133">Transmembrane helix</keyword>
<feature type="transmembrane region" description="Helical" evidence="8">
    <location>
        <begin position="116"/>
        <end position="138"/>
    </location>
</feature>
<evidence type="ECO:0000256" key="2">
    <source>
        <dbReference type="ARBA" id="ARBA00022427"/>
    </source>
</evidence>
<evidence type="ECO:0000313" key="11">
    <source>
        <dbReference type="Proteomes" id="UP001230051"/>
    </source>
</evidence>
<comment type="caution">
    <text evidence="10">The sequence shown here is derived from an EMBL/GenBank/DDBJ whole genome shotgun (WGS) entry which is preliminary data.</text>
</comment>
<keyword evidence="4 8" id="KW-0812">Transmembrane</keyword>
<sequence>MNQNACEIAAFLLCIAGWVLTTSTLPTEFWQVSTITDIVIVTANFYSNLWKMCVHDSTGVSDCKDFESLLALPVHIQVCRAFLITSVILCFLGVILALVGMKCTKIGGSDITKAKFAFTAGIHFIVGGLLSMSCFSLYANRITSEFYDAKFYQTKFELGAGLFIGWAGSLLCIVGGILYCIATSKVAFQKKRKGYINKGTAITNEIVTSTTQSKSKQFDRAAYI</sequence>
<feature type="transmembrane region" description="Helical" evidence="8">
    <location>
        <begin position="81"/>
        <end position="104"/>
    </location>
</feature>
<dbReference type="Gene3D" id="1.20.140.150">
    <property type="match status" value="1"/>
</dbReference>
<keyword evidence="9" id="KW-0732">Signal</keyword>
<dbReference type="GO" id="GO:0005198">
    <property type="term" value="F:structural molecule activity"/>
    <property type="evidence" value="ECO:0007669"/>
    <property type="project" value="InterPro"/>
</dbReference>
<keyword evidence="11" id="KW-1185">Reference proteome</keyword>
<evidence type="ECO:0000256" key="4">
    <source>
        <dbReference type="ARBA" id="ARBA00022692"/>
    </source>
</evidence>
<reference evidence="10" key="1">
    <citation type="submission" date="2022-02" db="EMBL/GenBank/DDBJ databases">
        <title>Atlantic sturgeon de novo genome assembly.</title>
        <authorList>
            <person name="Stock M."/>
            <person name="Klopp C."/>
            <person name="Guiguen Y."/>
            <person name="Cabau C."/>
            <person name="Parinello H."/>
            <person name="Santidrian Yebra-Pimentel E."/>
            <person name="Kuhl H."/>
            <person name="Dirks R.P."/>
            <person name="Guessner J."/>
            <person name="Wuertz S."/>
            <person name="Du K."/>
            <person name="Schartl M."/>
        </authorList>
    </citation>
    <scope>NUCLEOTIDE SEQUENCE</scope>
    <source>
        <strain evidence="10">STURGEONOMICS-FGT-2020</strain>
        <tissue evidence="10">Whole blood</tissue>
    </source>
</reference>
<keyword evidence="7 8" id="KW-0472">Membrane</keyword>
<evidence type="ECO:0000256" key="7">
    <source>
        <dbReference type="ARBA" id="ARBA00023136"/>
    </source>
</evidence>
<feature type="signal peptide" evidence="9">
    <location>
        <begin position="1"/>
        <end position="21"/>
    </location>
</feature>
<dbReference type="PANTHER" id="PTHR12002">
    <property type="entry name" value="CLAUDIN"/>
    <property type="match status" value="1"/>
</dbReference>
<comment type="similarity">
    <text evidence="1 8">Belongs to the claudin family.</text>
</comment>
<dbReference type="AlphaFoldDB" id="A0AAD8DH35"/>
<comment type="subcellular location">
    <subcellularLocation>
        <location evidence="8">Cell junction</location>
        <location evidence="8">Tight junction</location>
    </subcellularLocation>
    <subcellularLocation>
        <location evidence="8">Cell membrane</location>
        <topology evidence="8">Multi-pass membrane protein</topology>
    </subcellularLocation>
</comment>
<dbReference type="InterPro" id="IPR017974">
    <property type="entry name" value="Claudin_CS"/>
</dbReference>
<keyword evidence="2 8" id="KW-0796">Tight junction</keyword>
<keyword evidence="3 8" id="KW-1003">Cell membrane</keyword>
<dbReference type="GO" id="GO:0005886">
    <property type="term" value="C:plasma membrane"/>
    <property type="evidence" value="ECO:0007669"/>
    <property type="project" value="UniProtKB-SubCell"/>
</dbReference>
<comment type="function">
    <text evidence="8">Claudins function as major constituents of the tight junction complexes that regulate the permeability of epithelia.</text>
</comment>
<dbReference type="Proteomes" id="UP001230051">
    <property type="component" value="Unassembled WGS sequence"/>
</dbReference>
<evidence type="ECO:0000256" key="3">
    <source>
        <dbReference type="ARBA" id="ARBA00022475"/>
    </source>
</evidence>
<proteinExistence type="inferred from homology"/>
<dbReference type="InterPro" id="IPR006187">
    <property type="entry name" value="Claudin"/>
</dbReference>
<accession>A0AAD8DH35</accession>
<dbReference type="PRINTS" id="PR01077">
    <property type="entry name" value="CLAUDIN"/>
</dbReference>
<evidence type="ECO:0000256" key="5">
    <source>
        <dbReference type="ARBA" id="ARBA00022949"/>
    </source>
</evidence>
<evidence type="ECO:0000256" key="6">
    <source>
        <dbReference type="ARBA" id="ARBA00022989"/>
    </source>
</evidence>
<name>A0AAD8DH35_ACIOX</name>
<feature type="transmembrane region" description="Helical" evidence="8">
    <location>
        <begin position="158"/>
        <end position="182"/>
    </location>
</feature>
<dbReference type="Pfam" id="PF00822">
    <property type="entry name" value="PMP22_Claudin"/>
    <property type="match status" value="1"/>
</dbReference>
<protein>
    <recommendedName>
        <fullName evidence="8">Claudin</fullName>
    </recommendedName>
</protein>
<feature type="chain" id="PRO_5042094114" description="Claudin" evidence="9">
    <location>
        <begin position="22"/>
        <end position="224"/>
    </location>
</feature>
<dbReference type="GO" id="GO:0005923">
    <property type="term" value="C:bicellular tight junction"/>
    <property type="evidence" value="ECO:0007669"/>
    <property type="project" value="UniProtKB-SubCell"/>
</dbReference>
<evidence type="ECO:0000256" key="9">
    <source>
        <dbReference type="SAM" id="SignalP"/>
    </source>
</evidence>
<evidence type="ECO:0000256" key="1">
    <source>
        <dbReference type="ARBA" id="ARBA00008295"/>
    </source>
</evidence>
<keyword evidence="5 8" id="KW-0965">Cell junction</keyword>
<comment type="caution">
    <text evidence="8">Lacks conserved residue(s) required for the propagation of feature annotation.</text>
</comment>
<evidence type="ECO:0000313" key="10">
    <source>
        <dbReference type="EMBL" id="KAK1168028.1"/>
    </source>
</evidence>
<gene>
    <name evidence="10" type="primary">CLDN10</name>
    <name evidence="10" type="ORF">AOXY_G10858</name>
</gene>
<dbReference type="InterPro" id="IPR004031">
    <property type="entry name" value="PMP22/EMP/MP20/Claudin"/>
</dbReference>
<evidence type="ECO:0000256" key="8">
    <source>
        <dbReference type="RuleBase" id="RU060637"/>
    </source>
</evidence>
<dbReference type="PROSITE" id="PS01346">
    <property type="entry name" value="CLAUDIN"/>
    <property type="match status" value="1"/>
</dbReference>
<dbReference type="EMBL" id="JAGXEW010000009">
    <property type="protein sequence ID" value="KAK1168028.1"/>
    <property type="molecule type" value="Genomic_DNA"/>
</dbReference>